<organism evidence="1 2">
    <name type="scientific">Calderihabitans maritimus</name>
    <dbReference type="NCBI Taxonomy" id="1246530"/>
    <lineage>
        <taxon>Bacteria</taxon>
        <taxon>Bacillati</taxon>
        <taxon>Bacillota</taxon>
        <taxon>Clostridia</taxon>
        <taxon>Neomoorellales</taxon>
        <taxon>Calderihabitantaceae</taxon>
        <taxon>Calderihabitans</taxon>
    </lineage>
</organism>
<comment type="caution">
    <text evidence="1">The sequence shown here is derived from an EMBL/GenBank/DDBJ whole genome shotgun (WGS) entry which is preliminary data.</text>
</comment>
<gene>
    <name evidence="1" type="ORF">KKC1_33060</name>
</gene>
<protein>
    <submittedName>
        <fullName evidence="1">Uncharacterized protein</fullName>
    </submittedName>
</protein>
<sequence>MVRPSILGVVVMIIKFKPPIKGIYQHFTTGKPWEQSYND</sequence>
<dbReference type="EMBL" id="BDGJ01000198">
    <property type="protein sequence ID" value="GAW94193.1"/>
    <property type="molecule type" value="Genomic_DNA"/>
</dbReference>
<evidence type="ECO:0000313" key="1">
    <source>
        <dbReference type="EMBL" id="GAW94193.1"/>
    </source>
</evidence>
<dbReference type="AlphaFoldDB" id="A0A1Z5HXD2"/>
<proteinExistence type="predicted"/>
<keyword evidence="2" id="KW-1185">Reference proteome</keyword>
<reference evidence="2" key="1">
    <citation type="journal article" date="2017" name="Appl. Environ. Microbiol.">
        <title>Genomic Analysis of Calderihabitans maritimus KKC1, a Thermophilic, Hydrogenogenic, Carboxydotrophic Bacterium Isolated from Marine Sediment.</title>
        <authorList>
            <person name="Omae K."/>
            <person name="Yoneda Y."/>
            <person name="Fukuyama Y."/>
            <person name="Yoshida T."/>
            <person name="Sako Y."/>
        </authorList>
    </citation>
    <scope>NUCLEOTIDE SEQUENCE [LARGE SCALE GENOMIC DNA]</scope>
    <source>
        <strain evidence="2">KKC1</strain>
    </source>
</reference>
<accession>A0A1Z5HXD2</accession>
<name>A0A1Z5HXD2_9FIRM</name>
<dbReference type="Proteomes" id="UP000197032">
    <property type="component" value="Unassembled WGS sequence"/>
</dbReference>
<evidence type="ECO:0000313" key="2">
    <source>
        <dbReference type="Proteomes" id="UP000197032"/>
    </source>
</evidence>